<evidence type="ECO:0000313" key="1">
    <source>
        <dbReference type="EMBL" id="KAF1685871.1"/>
    </source>
</evidence>
<name>A0A7V8GLH8_9GAMM</name>
<dbReference type="RefSeq" id="WP_162311429.1">
    <property type="nucleotide sequence ID" value="NZ_JACHGU010000001.1"/>
</dbReference>
<dbReference type="Proteomes" id="UP000462066">
    <property type="component" value="Unassembled WGS sequence"/>
</dbReference>
<comment type="caution">
    <text evidence="1">The sequence shown here is derived from an EMBL/GenBank/DDBJ whole genome shotgun (WGS) entry which is preliminary data.</text>
</comment>
<dbReference type="AlphaFoldDB" id="A0A7V8GLH8"/>
<reference evidence="1 2" key="1">
    <citation type="submission" date="2017-10" db="EMBL/GenBank/DDBJ databases">
        <title>Whole genome sequencing of Pseudoxanthomonas broegbernensis DSM 12573(T).</title>
        <authorList>
            <person name="Kumar S."/>
            <person name="Bansal K."/>
            <person name="Kaur A."/>
            <person name="Patil P."/>
            <person name="Sharma S."/>
            <person name="Patil P.B."/>
        </authorList>
    </citation>
    <scope>NUCLEOTIDE SEQUENCE [LARGE SCALE GENOMIC DNA]</scope>
    <source>
        <strain evidence="1 2">DSM 12573</strain>
    </source>
</reference>
<organism evidence="1 2">
    <name type="scientific">Pseudoxanthomonas broegbernensis</name>
    <dbReference type="NCBI Taxonomy" id="83619"/>
    <lineage>
        <taxon>Bacteria</taxon>
        <taxon>Pseudomonadati</taxon>
        <taxon>Pseudomonadota</taxon>
        <taxon>Gammaproteobacteria</taxon>
        <taxon>Lysobacterales</taxon>
        <taxon>Lysobacteraceae</taxon>
        <taxon>Pseudoxanthomonas</taxon>
    </lineage>
</organism>
<sequence>MPNVNFKTIPTDVPLTVENIDRLANRAAELATAFGARIANIQQQVADARDRFSRDGDDLVRETDSANRAVAKQFARRQLASRIAKFRLTIVESSRGQREELLRPLAKVAADAAFLLTLCQSPAQMLGRVALGDARRTQYQTQLEGAGPVELETAAITAIATGDMPLAAAVATVVDRRPSDRRPFSVAAFAERVWGAQHAEVTAKLKGVLLAERTARAANDEFVRGKADPIANLSNQLAARAIAEASGEEDEA</sequence>
<protein>
    <submittedName>
        <fullName evidence="1">Uncharacterized protein</fullName>
    </submittedName>
</protein>
<keyword evidence="2" id="KW-1185">Reference proteome</keyword>
<evidence type="ECO:0000313" key="2">
    <source>
        <dbReference type="Proteomes" id="UP000462066"/>
    </source>
</evidence>
<dbReference type="EMBL" id="MWIP01000010">
    <property type="protein sequence ID" value="KAF1685871.1"/>
    <property type="molecule type" value="Genomic_DNA"/>
</dbReference>
<proteinExistence type="predicted"/>
<gene>
    <name evidence="1" type="ORF">B1992_10380</name>
</gene>
<accession>A0A7V8GLH8</accession>